<keyword evidence="2" id="KW-1185">Reference proteome</keyword>
<evidence type="ECO:0000313" key="1">
    <source>
        <dbReference type="EMBL" id="KAL0469998.1"/>
    </source>
</evidence>
<gene>
    <name evidence="1" type="ORF">QR685DRAFT_589568</name>
</gene>
<proteinExistence type="predicted"/>
<organism evidence="1 2">
    <name type="scientific">Neurospora intermedia</name>
    <dbReference type="NCBI Taxonomy" id="5142"/>
    <lineage>
        <taxon>Eukaryota</taxon>
        <taxon>Fungi</taxon>
        <taxon>Dikarya</taxon>
        <taxon>Ascomycota</taxon>
        <taxon>Pezizomycotina</taxon>
        <taxon>Sordariomycetes</taxon>
        <taxon>Sordariomycetidae</taxon>
        <taxon>Sordariales</taxon>
        <taxon>Sordariaceae</taxon>
        <taxon>Neurospora</taxon>
    </lineage>
</organism>
<protein>
    <submittedName>
        <fullName evidence="1">Uncharacterized protein</fullName>
    </submittedName>
</protein>
<sequence>MCGVTVLPPVKYSGHHIRRGKATNHSGKVQNYLYNQVGRSLAYDLHYIGQKNLHTNVVYLVRTSFLHFASGGVKHSLDTLWPWFGISIALFCLSPFNQVDRTARYDRSCFDIMVCCQEKKIQSRFVLIGRSRLFRMTIPVE</sequence>
<accession>A0ABR3DDM7</accession>
<dbReference type="Proteomes" id="UP001451303">
    <property type="component" value="Unassembled WGS sequence"/>
</dbReference>
<dbReference type="EMBL" id="JAVLET010000005">
    <property type="protein sequence ID" value="KAL0469998.1"/>
    <property type="molecule type" value="Genomic_DNA"/>
</dbReference>
<evidence type="ECO:0000313" key="2">
    <source>
        <dbReference type="Proteomes" id="UP001451303"/>
    </source>
</evidence>
<comment type="caution">
    <text evidence="1">The sequence shown here is derived from an EMBL/GenBank/DDBJ whole genome shotgun (WGS) entry which is preliminary data.</text>
</comment>
<name>A0ABR3DDM7_NEUIN</name>
<reference evidence="1 2" key="1">
    <citation type="submission" date="2023-09" db="EMBL/GenBank/DDBJ databases">
        <title>Multi-omics analysis of a traditional fermented food reveals byproduct-associated fungal strains for waste-to-food upcycling.</title>
        <authorList>
            <consortium name="Lawrence Berkeley National Laboratory"/>
            <person name="Rekdal V.M."/>
            <person name="Villalobos-Escobedo J.M."/>
            <person name="Rodriguez-Valeron N."/>
            <person name="Garcia M.O."/>
            <person name="Vasquez D.P."/>
            <person name="Damayanti I."/>
            <person name="Sorensen P.M."/>
            <person name="Baidoo E.E."/>
            <person name="De Carvalho A.C."/>
            <person name="Riley R."/>
            <person name="Lipzen A."/>
            <person name="He G."/>
            <person name="Yan M."/>
            <person name="Haridas S."/>
            <person name="Daum C."/>
            <person name="Yoshinaga Y."/>
            <person name="Ng V."/>
            <person name="Grigoriev I.V."/>
            <person name="Munk R."/>
            <person name="Nuraida L."/>
            <person name="Wijaya C.H."/>
            <person name="Morales P.-C."/>
            <person name="Keasling J.D."/>
        </authorList>
    </citation>
    <scope>NUCLEOTIDE SEQUENCE [LARGE SCALE GENOMIC DNA]</scope>
    <source>
        <strain evidence="1 2">FGSC 2613</strain>
    </source>
</reference>